<name>A0A944GR47_9HYPH</name>
<evidence type="ECO:0000313" key="1">
    <source>
        <dbReference type="EMBL" id="MBS8258864.1"/>
    </source>
</evidence>
<reference evidence="1" key="2">
    <citation type="journal article" date="2021" name="Microorganisms">
        <title>Bacterial Dimethylsulfoniopropionate Biosynthesis in the East China Sea.</title>
        <authorList>
            <person name="Liu J."/>
            <person name="Zhang Y."/>
            <person name="Liu J."/>
            <person name="Zhong H."/>
            <person name="Williams B.T."/>
            <person name="Zheng Y."/>
            <person name="Curson A.R.J."/>
            <person name="Sun C."/>
            <person name="Sun H."/>
            <person name="Song D."/>
            <person name="Wagner Mackenzie B."/>
            <person name="Bermejo Martinez A."/>
            <person name="Todd J.D."/>
            <person name="Zhang X.H."/>
        </authorList>
    </citation>
    <scope>NUCLEOTIDE SEQUENCE</scope>
    <source>
        <strain evidence="1">AESS21</strain>
    </source>
</reference>
<proteinExistence type="predicted"/>
<protein>
    <submittedName>
        <fullName evidence="1">Uncharacterized protein</fullName>
    </submittedName>
</protein>
<dbReference type="RefSeq" id="WP_213214602.1">
    <property type="nucleotide sequence ID" value="NZ_QTKU01000001.1"/>
</dbReference>
<gene>
    <name evidence="1" type="ORF">DYI23_01425</name>
</gene>
<comment type="caution">
    <text evidence="1">The sequence shown here is derived from an EMBL/GenBank/DDBJ whole genome shotgun (WGS) entry which is preliminary data.</text>
</comment>
<dbReference type="AlphaFoldDB" id="A0A944GR47"/>
<evidence type="ECO:0000313" key="2">
    <source>
        <dbReference type="Proteomes" id="UP000705379"/>
    </source>
</evidence>
<accession>A0A944GR47</accession>
<dbReference type="Proteomes" id="UP000705379">
    <property type="component" value="Unassembled WGS sequence"/>
</dbReference>
<sequence length="87" mass="9552">MAVISWGRAIAFGATLHKALMPQQKCESREIASEISADSYGKTSFVSMAKKRTLKSEKTSKQSWDLQHCLICALQGSRSGFKSGKVK</sequence>
<dbReference type="EMBL" id="QTKU01000001">
    <property type="protein sequence ID" value="MBS8258864.1"/>
    <property type="molecule type" value="Genomic_DNA"/>
</dbReference>
<reference evidence="1" key="1">
    <citation type="submission" date="2018-08" db="EMBL/GenBank/DDBJ databases">
        <authorList>
            <person name="Jin W."/>
            <person name="Wang H."/>
            <person name="Yang Y."/>
            <person name="Li M."/>
            <person name="Liu J."/>
        </authorList>
    </citation>
    <scope>NUCLEOTIDE SEQUENCE</scope>
    <source>
        <strain evidence="1">AESS21</strain>
    </source>
</reference>
<organism evidence="1 2">
    <name type="scientific">Roseibium polysiphoniae</name>
    <dbReference type="NCBI Taxonomy" id="2571221"/>
    <lineage>
        <taxon>Bacteria</taxon>
        <taxon>Pseudomonadati</taxon>
        <taxon>Pseudomonadota</taxon>
        <taxon>Alphaproteobacteria</taxon>
        <taxon>Hyphomicrobiales</taxon>
        <taxon>Stappiaceae</taxon>
        <taxon>Roseibium</taxon>
    </lineage>
</organism>